<dbReference type="RefSeq" id="WP_084190199.1">
    <property type="nucleotide sequence ID" value="NZ_CP048103.1"/>
</dbReference>
<proteinExistence type="predicted"/>
<dbReference type="Pfam" id="PF00383">
    <property type="entry name" value="dCMP_cyt_deam_1"/>
    <property type="match status" value="1"/>
</dbReference>
<dbReference type="Gene3D" id="3.40.140.10">
    <property type="entry name" value="Cytidine Deaminase, domain 2"/>
    <property type="match status" value="1"/>
</dbReference>
<keyword evidence="2" id="KW-0862">Zinc</keyword>
<dbReference type="InterPro" id="IPR016192">
    <property type="entry name" value="APOBEC/CMP_deaminase_Zn-bd"/>
</dbReference>
<dbReference type="PANTHER" id="PTHR11079">
    <property type="entry name" value="CYTOSINE DEAMINASE FAMILY MEMBER"/>
    <property type="match status" value="1"/>
</dbReference>
<evidence type="ECO:0000313" key="4">
    <source>
        <dbReference type="EMBL" id="SIT11112.1"/>
    </source>
</evidence>
<protein>
    <submittedName>
        <fullName evidence="4">Cytidine and deoxycytidylate deaminase zinc-binding region</fullName>
    </submittedName>
</protein>
<dbReference type="PROSITE" id="PS00903">
    <property type="entry name" value="CYT_DCMP_DEAMINASES_1"/>
    <property type="match status" value="1"/>
</dbReference>
<dbReference type="GO" id="GO:0006152">
    <property type="term" value="P:purine nucleoside catabolic process"/>
    <property type="evidence" value="ECO:0007669"/>
    <property type="project" value="TreeGrafter"/>
</dbReference>
<feature type="domain" description="CMP/dCMP-type deaminase" evidence="3">
    <location>
        <begin position="1"/>
        <end position="105"/>
    </location>
</feature>
<gene>
    <name evidence="4" type="ORF">SAMN05421790_11318</name>
</gene>
<name>A0A1N7PKK1_9BACL</name>
<dbReference type="InterPro" id="IPR016193">
    <property type="entry name" value="Cytidine_deaminase-like"/>
</dbReference>
<dbReference type="PANTHER" id="PTHR11079:SF161">
    <property type="entry name" value="CMP_DCMP-TYPE DEAMINASE DOMAIN-CONTAINING PROTEIN"/>
    <property type="match status" value="1"/>
</dbReference>
<dbReference type="GO" id="GO:0008270">
    <property type="term" value="F:zinc ion binding"/>
    <property type="evidence" value="ECO:0007669"/>
    <property type="project" value="InterPro"/>
</dbReference>
<evidence type="ECO:0000259" key="3">
    <source>
        <dbReference type="PROSITE" id="PS51747"/>
    </source>
</evidence>
<sequence>MDATSDGSGSGKCVPPSFGAVIVREGEVIATGVNETGKIQDPTAHAEIQAIREACRKLGKTVLDDCEMFASGEPCSMCMGAIQWAGFRAVWFAAAMEESERLGLKPAKGVDMIPVQKLEMNDREKHPFRLWERLQQQE</sequence>
<dbReference type="AlphaFoldDB" id="A0A1N7PKK1"/>
<dbReference type="CDD" id="cd01285">
    <property type="entry name" value="nucleoside_deaminase"/>
    <property type="match status" value="1"/>
</dbReference>
<dbReference type="GO" id="GO:0047974">
    <property type="term" value="F:guanosine deaminase activity"/>
    <property type="evidence" value="ECO:0007669"/>
    <property type="project" value="TreeGrafter"/>
</dbReference>
<dbReference type="PROSITE" id="PS51747">
    <property type="entry name" value="CYT_DCMP_DEAMINASES_2"/>
    <property type="match status" value="1"/>
</dbReference>
<dbReference type="SUPFAM" id="SSF53927">
    <property type="entry name" value="Cytidine deaminase-like"/>
    <property type="match status" value="1"/>
</dbReference>
<organism evidence="4 5">
    <name type="scientific">Kroppenstedtia eburnea</name>
    <dbReference type="NCBI Taxonomy" id="714067"/>
    <lineage>
        <taxon>Bacteria</taxon>
        <taxon>Bacillati</taxon>
        <taxon>Bacillota</taxon>
        <taxon>Bacilli</taxon>
        <taxon>Bacillales</taxon>
        <taxon>Thermoactinomycetaceae</taxon>
        <taxon>Kroppenstedtia</taxon>
    </lineage>
</organism>
<evidence type="ECO:0000256" key="2">
    <source>
        <dbReference type="ARBA" id="ARBA00022833"/>
    </source>
</evidence>
<evidence type="ECO:0000313" key="5">
    <source>
        <dbReference type="Proteomes" id="UP000186795"/>
    </source>
</evidence>
<dbReference type="InterPro" id="IPR002125">
    <property type="entry name" value="CMP_dCMP_dom"/>
</dbReference>
<keyword evidence="1" id="KW-0479">Metal-binding</keyword>
<reference evidence="5" key="1">
    <citation type="submission" date="2017-01" db="EMBL/GenBank/DDBJ databases">
        <authorList>
            <person name="Varghese N."/>
            <person name="Submissions S."/>
        </authorList>
    </citation>
    <scope>NUCLEOTIDE SEQUENCE [LARGE SCALE GENOMIC DNA]</scope>
    <source>
        <strain evidence="5">DSM 45196</strain>
    </source>
</reference>
<accession>A0A1N7PKK1</accession>
<dbReference type="EMBL" id="FTOD01000013">
    <property type="protein sequence ID" value="SIT11112.1"/>
    <property type="molecule type" value="Genomic_DNA"/>
</dbReference>
<evidence type="ECO:0000256" key="1">
    <source>
        <dbReference type="ARBA" id="ARBA00022723"/>
    </source>
</evidence>
<keyword evidence="5" id="KW-1185">Reference proteome</keyword>
<dbReference type="Proteomes" id="UP000186795">
    <property type="component" value="Unassembled WGS sequence"/>
</dbReference>